<feature type="transmembrane region" description="Helical" evidence="1">
    <location>
        <begin position="96"/>
        <end position="114"/>
    </location>
</feature>
<dbReference type="EMBL" id="JACQMI010000013">
    <property type="protein sequence ID" value="MBI4132767.1"/>
    <property type="molecule type" value="Genomic_DNA"/>
</dbReference>
<feature type="chain" id="PRO_5037358000" evidence="2">
    <location>
        <begin position="31"/>
        <end position="148"/>
    </location>
</feature>
<reference evidence="3" key="1">
    <citation type="submission" date="2020-07" db="EMBL/GenBank/DDBJ databases">
        <title>Huge and variable diversity of episymbiotic CPR bacteria and DPANN archaea in groundwater ecosystems.</title>
        <authorList>
            <person name="He C.Y."/>
            <person name="Keren R."/>
            <person name="Whittaker M."/>
            <person name="Farag I.F."/>
            <person name="Doudna J."/>
            <person name="Cate J.H.D."/>
            <person name="Banfield J.F."/>
        </authorList>
    </citation>
    <scope>NUCLEOTIDE SEQUENCE</scope>
    <source>
        <strain evidence="3">NC_groundwater_1225_Ag_S-0.1um_56_177</strain>
    </source>
</reference>
<evidence type="ECO:0000256" key="2">
    <source>
        <dbReference type="SAM" id="SignalP"/>
    </source>
</evidence>
<evidence type="ECO:0000256" key="1">
    <source>
        <dbReference type="SAM" id="Phobius"/>
    </source>
</evidence>
<evidence type="ECO:0000313" key="3">
    <source>
        <dbReference type="EMBL" id="MBI4132767.1"/>
    </source>
</evidence>
<comment type="caution">
    <text evidence="3">The sequence shown here is derived from an EMBL/GenBank/DDBJ whole genome shotgun (WGS) entry which is preliminary data.</text>
</comment>
<protein>
    <submittedName>
        <fullName evidence="3">Uncharacterized protein</fullName>
    </submittedName>
</protein>
<sequence length="148" mass="15407">MSALLKKSFRPLVITAVLGIAAAVALPAWAQIVPPECRIGGSGCTLCHIGVLAINITEFMIYRVAFPLTALLIAAGGLILLTAGTSESRITLGKKILTNTLIGIIIVLLAWLAVDTVIKVLTGGNQLVSDPLGKLGPWNKLDPTGCPL</sequence>
<dbReference type="Proteomes" id="UP000756703">
    <property type="component" value="Unassembled WGS sequence"/>
</dbReference>
<feature type="transmembrane region" description="Helical" evidence="1">
    <location>
        <begin position="60"/>
        <end position="84"/>
    </location>
</feature>
<keyword evidence="2" id="KW-0732">Signal</keyword>
<name>A0A932YWJ0_9BACT</name>
<accession>A0A932YWJ0</accession>
<feature type="signal peptide" evidence="2">
    <location>
        <begin position="1"/>
        <end position="30"/>
    </location>
</feature>
<gene>
    <name evidence="3" type="ORF">HY473_01550</name>
</gene>
<evidence type="ECO:0000313" key="4">
    <source>
        <dbReference type="Proteomes" id="UP000756703"/>
    </source>
</evidence>
<keyword evidence="1" id="KW-0472">Membrane</keyword>
<proteinExistence type="predicted"/>
<keyword evidence="1" id="KW-0812">Transmembrane</keyword>
<dbReference type="AlphaFoldDB" id="A0A932YWJ0"/>
<organism evidence="3 4">
    <name type="scientific">Candidatus Sungiibacteriota bacterium</name>
    <dbReference type="NCBI Taxonomy" id="2750080"/>
    <lineage>
        <taxon>Bacteria</taxon>
        <taxon>Candidatus Sungiibacteriota</taxon>
    </lineage>
</organism>
<keyword evidence="1" id="KW-1133">Transmembrane helix</keyword>